<organism evidence="2 3">
    <name type="scientific">Streptomyces palmae</name>
    <dbReference type="NCBI Taxonomy" id="1701085"/>
    <lineage>
        <taxon>Bacteria</taxon>
        <taxon>Bacillati</taxon>
        <taxon>Actinomycetota</taxon>
        <taxon>Actinomycetes</taxon>
        <taxon>Kitasatosporales</taxon>
        <taxon>Streptomycetaceae</taxon>
        <taxon>Streptomyces</taxon>
    </lineage>
</organism>
<evidence type="ECO:0000313" key="2">
    <source>
        <dbReference type="EMBL" id="TGB11558.1"/>
    </source>
</evidence>
<dbReference type="GO" id="GO:0042742">
    <property type="term" value="P:defense response to bacterium"/>
    <property type="evidence" value="ECO:0007669"/>
    <property type="project" value="InterPro"/>
</dbReference>
<dbReference type="InterPro" id="IPR027635">
    <property type="entry name" value="Lantibiotic2_lead_pep_dom"/>
</dbReference>
<evidence type="ECO:0000256" key="1">
    <source>
        <dbReference type="SAM" id="MobiDB-lite"/>
    </source>
</evidence>
<evidence type="ECO:0000313" key="3">
    <source>
        <dbReference type="Proteomes" id="UP000297948"/>
    </source>
</evidence>
<name>A0A4Z0H804_9ACTN</name>
<keyword evidence="3" id="KW-1185">Reference proteome</keyword>
<dbReference type="NCBIfam" id="TIGR03898">
    <property type="entry name" value="lanti_MRSA_kill"/>
    <property type="match status" value="1"/>
</dbReference>
<dbReference type="Proteomes" id="UP000297948">
    <property type="component" value="Unassembled WGS sequence"/>
</dbReference>
<reference evidence="2 3" key="1">
    <citation type="submission" date="2019-03" db="EMBL/GenBank/DDBJ databases">
        <authorList>
            <person name="Gonzalez-Pimentel J.L."/>
        </authorList>
    </citation>
    <scope>NUCLEOTIDE SEQUENCE [LARGE SCALE GENOMIC DNA]</scope>
    <source>
        <strain evidence="2 3">JCM 31289</strain>
    </source>
</reference>
<feature type="region of interest" description="Disordered" evidence="1">
    <location>
        <begin position="1"/>
        <end position="29"/>
    </location>
</feature>
<dbReference type="AlphaFoldDB" id="A0A4Z0H804"/>
<dbReference type="RefSeq" id="WP_135338982.1">
    <property type="nucleotide sequence ID" value="NZ_JBHLTX010000036.1"/>
</dbReference>
<proteinExistence type="predicted"/>
<dbReference type="EMBL" id="SRID01000084">
    <property type="protein sequence ID" value="TGB11558.1"/>
    <property type="molecule type" value="Genomic_DNA"/>
</dbReference>
<sequence length="70" mass="7082">MDPVRAWKDPDYRGTLAAPPRHPSGTPGLGKLDSAGLAAVAGAGTGAICLVRTATLTIPVWCVVSLAICP</sequence>
<dbReference type="OrthoDB" id="3538673at2"/>
<comment type="caution">
    <text evidence="2">The sequence shown here is derived from an EMBL/GenBank/DDBJ whole genome shotgun (WGS) entry which is preliminary data.</text>
</comment>
<gene>
    <name evidence="2" type="ORF">E4099_11930</name>
</gene>
<accession>A0A4Z0H804</accession>
<feature type="compositionally biased region" description="Basic and acidic residues" evidence="1">
    <location>
        <begin position="1"/>
        <end position="12"/>
    </location>
</feature>
<protein>
    <submittedName>
        <fullName evidence="2">Mersacidin/lichenicidin family type 2 lantibiotic</fullName>
    </submittedName>
</protein>